<feature type="transmembrane region" description="Helical" evidence="13">
    <location>
        <begin position="386"/>
        <end position="410"/>
    </location>
</feature>
<name>A0A6N8CLN4_9BACI</name>
<protein>
    <submittedName>
        <fullName evidence="17">PTS fructose transporter subunit IIA</fullName>
    </submittedName>
</protein>
<dbReference type="PROSITE" id="PS51099">
    <property type="entry name" value="PTS_EIIB_TYPE_2"/>
    <property type="match status" value="1"/>
</dbReference>
<feature type="transmembrane region" description="Helical" evidence="13">
    <location>
        <begin position="430"/>
        <end position="448"/>
    </location>
</feature>
<keyword evidence="11 13" id="KW-0472">Membrane</keyword>
<keyword evidence="8" id="KW-0598">Phosphotransferase system</keyword>
<dbReference type="FunFam" id="3.40.930.10:FF:000009">
    <property type="entry name" value="PTS system, fructose specific IIABC component"/>
    <property type="match status" value="1"/>
</dbReference>
<feature type="transmembrane region" description="Helical" evidence="13">
    <location>
        <begin position="507"/>
        <end position="531"/>
    </location>
</feature>
<keyword evidence="18" id="KW-1185">Reference proteome</keyword>
<evidence type="ECO:0000313" key="18">
    <source>
        <dbReference type="Proteomes" id="UP000440978"/>
    </source>
</evidence>
<keyword evidence="4" id="KW-1003">Cell membrane</keyword>
<dbReference type="NCBIfam" id="TIGR01427">
    <property type="entry name" value="PTS_IIC_fructo"/>
    <property type="match status" value="1"/>
</dbReference>
<dbReference type="GO" id="GO:0009401">
    <property type="term" value="P:phosphoenolpyruvate-dependent sugar phosphotransferase system"/>
    <property type="evidence" value="ECO:0007669"/>
    <property type="project" value="UniProtKB-KW"/>
</dbReference>
<keyword evidence="9 13" id="KW-0812">Transmembrane</keyword>
<evidence type="ECO:0000256" key="6">
    <source>
        <dbReference type="ARBA" id="ARBA00022597"/>
    </source>
</evidence>
<dbReference type="OrthoDB" id="9782569at2"/>
<gene>
    <name evidence="17" type="ORF">GMB86_02505</name>
</gene>
<dbReference type="NCBIfam" id="TIGR00848">
    <property type="entry name" value="fruA"/>
    <property type="match status" value="1"/>
</dbReference>
<dbReference type="GO" id="GO:0005886">
    <property type="term" value="C:plasma membrane"/>
    <property type="evidence" value="ECO:0007669"/>
    <property type="project" value="UniProtKB-SubCell"/>
</dbReference>
<dbReference type="InterPro" id="IPR006327">
    <property type="entry name" value="PTS_IIC_fruc"/>
</dbReference>
<dbReference type="FunFam" id="3.40.50.2300:FF:000014">
    <property type="entry name" value="PTS system fructose-like transporter subunit IIB"/>
    <property type="match status" value="1"/>
</dbReference>
<feature type="domain" description="PTS EIIA type-2" evidence="14">
    <location>
        <begin position="5"/>
        <end position="149"/>
    </location>
</feature>
<sequence>MKVTELLTVETVNLNLKSTKKEDVLDEMAQVLYDAGKLNDLKDYRAAIAKRESESTTGIGEGIAIPHAKTAAVKVPSIAFGRSVEGLDYASLDGKPAHLFFMIAATEGANQTHLQTLSKLSTYLIQPDFREQLFKAETPEDIIRVFEEKEEAEEAEKKAAEEAAKEPKKEEPIDPDAVRILAVTACPTGIAHTYIAADSLKAKAKDMGYDIKVQTNGSTGIQNHLTPEDIKHAKGIIVAADTKVDLEPFKGKPVLQVPVTAGIRNPEGLINQIVKEEAPIYNGDGAKSENKESSSGSKQNPFYKHLMNGVSHMLPFVVGGGILIAISFLFGINSSDPSSLQYNPFAAALHMIGADNAIFLMVPILAGFIAYSIAERPGLMPGMVGGMMAVHSGAGFLGGLIAGFLAGYVVVLIKKAFANLPQALAGLKPVLIFPVLGVLITGLIMYVVNSPIRWIMNALTDWLQSLGTGNLVLLGMILGAMTVIDMGGPINKAAFTFGIAMIDAHFYYAQAAIMAGGMVAPLGMGIATTFFKNKFTKQQRDTGLTAYVLGATFVTEGAIPFAAADPLRVIVSSVIGAAVTGGLALFFKIGLQAPHGGIFVAFFVNGNPFLYILSIIIGALITGFVYGAWKKPIEQA</sequence>
<dbReference type="InterPro" id="IPR003501">
    <property type="entry name" value="PTS_EIIB_2/3"/>
</dbReference>
<evidence type="ECO:0000256" key="13">
    <source>
        <dbReference type="SAM" id="Phobius"/>
    </source>
</evidence>
<dbReference type="AlphaFoldDB" id="A0A6N8CLN4"/>
<dbReference type="EMBL" id="WNHB01000003">
    <property type="protein sequence ID" value="MTT30884.1"/>
    <property type="molecule type" value="Genomic_DNA"/>
</dbReference>
<comment type="subcellular location">
    <subcellularLocation>
        <location evidence="1">Cell inner membrane</location>
        <topology evidence="1">Multi-pass membrane protein</topology>
    </subcellularLocation>
    <subcellularLocation>
        <location evidence="2">Cytoplasm</location>
    </subcellularLocation>
</comment>
<reference evidence="17 18" key="1">
    <citation type="submission" date="2019-11" db="EMBL/GenBank/DDBJ databases">
        <title>Terrilactibacillus tamarindus sp. nov. BCM23-1 isolated from bark of Tamarindus indica.</title>
        <authorList>
            <person name="Kingkaew E."/>
            <person name="Tanasupawat S."/>
        </authorList>
    </citation>
    <scope>NUCLEOTIDE SEQUENCE [LARGE SCALE GENOMIC DNA]</scope>
    <source>
        <strain evidence="17 18">BCM23-1</strain>
    </source>
</reference>
<dbReference type="PANTHER" id="PTHR30505:SF28">
    <property type="entry name" value="PTS SYSTEM 2-O-ALPHA-MANNOSYL-D-GLYCERATE-SPECIFIC EIIABC COMPONENT"/>
    <property type="match status" value="1"/>
</dbReference>
<feature type="transmembrane region" description="Helical" evidence="13">
    <location>
        <begin position="569"/>
        <end position="587"/>
    </location>
</feature>
<dbReference type="InterPro" id="IPR003353">
    <property type="entry name" value="PTS_IIB_fruc"/>
</dbReference>
<dbReference type="GO" id="GO:0022877">
    <property type="term" value="F:protein-N(PI)-phosphohistidine-fructose phosphotransferase system transporter activity"/>
    <property type="evidence" value="ECO:0007669"/>
    <property type="project" value="InterPro"/>
</dbReference>
<evidence type="ECO:0000256" key="4">
    <source>
        <dbReference type="ARBA" id="ARBA00022475"/>
    </source>
</evidence>
<organism evidence="17 18">
    <name type="scientific">Terrilactibacillus tamarindi</name>
    <dbReference type="NCBI Taxonomy" id="2599694"/>
    <lineage>
        <taxon>Bacteria</taxon>
        <taxon>Bacillati</taxon>
        <taxon>Bacillota</taxon>
        <taxon>Bacilli</taxon>
        <taxon>Bacillales</taxon>
        <taxon>Bacillaceae</taxon>
        <taxon>Terrilactibacillus</taxon>
    </lineage>
</organism>
<dbReference type="InterPro" id="IPR002178">
    <property type="entry name" value="PTS_EIIA_type-2_dom"/>
</dbReference>
<feature type="compositionally biased region" description="Basic and acidic residues" evidence="12">
    <location>
        <begin position="155"/>
        <end position="172"/>
    </location>
</feature>
<dbReference type="InterPro" id="IPR013014">
    <property type="entry name" value="PTS_EIIC_2"/>
</dbReference>
<dbReference type="NCBIfam" id="TIGR00829">
    <property type="entry name" value="FRU"/>
    <property type="match status" value="1"/>
</dbReference>
<feature type="transmembrane region" description="Helical" evidence="13">
    <location>
        <begin position="608"/>
        <end position="629"/>
    </location>
</feature>
<keyword evidence="7" id="KW-0808">Transferase</keyword>
<dbReference type="PROSITE" id="PS51104">
    <property type="entry name" value="PTS_EIIC_TYPE_2"/>
    <property type="match status" value="1"/>
</dbReference>
<evidence type="ECO:0000256" key="5">
    <source>
        <dbReference type="ARBA" id="ARBA00022553"/>
    </source>
</evidence>
<feature type="region of interest" description="Disordered" evidence="12">
    <location>
        <begin position="153"/>
        <end position="172"/>
    </location>
</feature>
<evidence type="ECO:0000256" key="3">
    <source>
        <dbReference type="ARBA" id="ARBA00022448"/>
    </source>
</evidence>
<accession>A0A6N8CLN4</accession>
<feature type="transmembrane region" description="Helical" evidence="13">
    <location>
        <begin position="543"/>
        <end position="563"/>
    </location>
</feature>
<evidence type="ECO:0000256" key="8">
    <source>
        <dbReference type="ARBA" id="ARBA00022683"/>
    </source>
</evidence>
<evidence type="ECO:0000256" key="9">
    <source>
        <dbReference type="ARBA" id="ARBA00022692"/>
    </source>
</evidence>
<dbReference type="PROSITE" id="PS51094">
    <property type="entry name" value="PTS_EIIA_TYPE_2"/>
    <property type="match status" value="1"/>
</dbReference>
<proteinExistence type="predicted"/>
<evidence type="ECO:0000256" key="2">
    <source>
        <dbReference type="ARBA" id="ARBA00004496"/>
    </source>
</evidence>
<dbReference type="InterPro" id="IPR016152">
    <property type="entry name" value="PTrfase/Anion_transptr"/>
</dbReference>
<dbReference type="CDD" id="cd00211">
    <property type="entry name" value="PTS_IIA_fru"/>
    <property type="match status" value="1"/>
</dbReference>
<dbReference type="Gene3D" id="3.40.50.2300">
    <property type="match status" value="1"/>
</dbReference>
<feature type="domain" description="PTS EIIC type-2" evidence="16">
    <location>
        <begin position="302"/>
        <end position="636"/>
    </location>
</feature>
<dbReference type="GO" id="GO:0090563">
    <property type="term" value="F:protein-phosphocysteine-sugar phosphotransferase activity"/>
    <property type="evidence" value="ECO:0007669"/>
    <property type="project" value="TreeGrafter"/>
</dbReference>
<feature type="transmembrane region" description="Helical" evidence="13">
    <location>
        <begin position="469"/>
        <end position="487"/>
    </location>
</feature>
<dbReference type="CDD" id="cd05569">
    <property type="entry name" value="PTS_IIB_fructose"/>
    <property type="match status" value="1"/>
</dbReference>
<dbReference type="RefSeq" id="WP_155216510.1">
    <property type="nucleotide sequence ID" value="NZ_WNHB01000003.1"/>
</dbReference>
<dbReference type="SUPFAM" id="SSF55804">
    <property type="entry name" value="Phoshotransferase/anion transport protein"/>
    <property type="match status" value="1"/>
</dbReference>
<keyword evidence="10 13" id="KW-1133">Transmembrane helix</keyword>
<dbReference type="InterPro" id="IPR013011">
    <property type="entry name" value="PTS_EIIB_2"/>
</dbReference>
<evidence type="ECO:0000313" key="17">
    <source>
        <dbReference type="EMBL" id="MTT30884.1"/>
    </source>
</evidence>
<dbReference type="Gene3D" id="3.40.930.10">
    <property type="entry name" value="Mannitol-specific EII, Chain A"/>
    <property type="match status" value="1"/>
</dbReference>
<dbReference type="PROSITE" id="PS00372">
    <property type="entry name" value="PTS_EIIA_TYPE_2_HIS"/>
    <property type="match status" value="1"/>
</dbReference>
<dbReference type="SUPFAM" id="SSF52794">
    <property type="entry name" value="PTS system IIB component-like"/>
    <property type="match status" value="1"/>
</dbReference>
<evidence type="ECO:0000256" key="12">
    <source>
        <dbReference type="SAM" id="MobiDB-lite"/>
    </source>
</evidence>
<evidence type="ECO:0000256" key="10">
    <source>
        <dbReference type="ARBA" id="ARBA00022989"/>
    </source>
</evidence>
<dbReference type="GO" id="GO:0005351">
    <property type="term" value="F:carbohydrate:proton symporter activity"/>
    <property type="evidence" value="ECO:0007669"/>
    <property type="project" value="InterPro"/>
</dbReference>
<evidence type="ECO:0000256" key="7">
    <source>
        <dbReference type="ARBA" id="ARBA00022679"/>
    </source>
</evidence>
<dbReference type="PANTHER" id="PTHR30505">
    <property type="entry name" value="FRUCTOSE-LIKE PERMEASE"/>
    <property type="match status" value="1"/>
</dbReference>
<evidence type="ECO:0000256" key="11">
    <source>
        <dbReference type="ARBA" id="ARBA00023136"/>
    </source>
</evidence>
<dbReference type="InterPro" id="IPR050864">
    <property type="entry name" value="Bacterial_PTS_Sugar_Transport"/>
</dbReference>
<evidence type="ECO:0000259" key="15">
    <source>
        <dbReference type="PROSITE" id="PS51099"/>
    </source>
</evidence>
<feature type="transmembrane region" description="Helical" evidence="13">
    <location>
        <begin position="313"/>
        <end position="332"/>
    </location>
</feature>
<feature type="transmembrane region" description="Helical" evidence="13">
    <location>
        <begin position="352"/>
        <end position="374"/>
    </location>
</feature>
<comment type="caution">
    <text evidence="17">The sequence shown here is derived from an EMBL/GenBank/DDBJ whole genome shotgun (WGS) entry which is preliminary data.</text>
</comment>
<evidence type="ECO:0000259" key="14">
    <source>
        <dbReference type="PROSITE" id="PS51094"/>
    </source>
</evidence>
<keyword evidence="6" id="KW-0762">Sugar transport</keyword>
<dbReference type="InterPro" id="IPR036095">
    <property type="entry name" value="PTS_EIIB-like_sf"/>
</dbReference>
<evidence type="ECO:0000256" key="1">
    <source>
        <dbReference type="ARBA" id="ARBA00004429"/>
    </source>
</evidence>
<keyword evidence="5" id="KW-0597">Phosphoprotein</keyword>
<dbReference type="Pfam" id="PF00359">
    <property type="entry name" value="PTS_EIIA_2"/>
    <property type="match status" value="1"/>
</dbReference>
<dbReference type="Pfam" id="PF02302">
    <property type="entry name" value="PTS_IIB"/>
    <property type="match status" value="1"/>
</dbReference>
<dbReference type="InterPro" id="IPR004715">
    <property type="entry name" value="PTS_IIA_fruc"/>
</dbReference>
<evidence type="ECO:0000259" key="16">
    <source>
        <dbReference type="PROSITE" id="PS51104"/>
    </source>
</evidence>
<dbReference type="Proteomes" id="UP000440978">
    <property type="component" value="Unassembled WGS sequence"/>
</dbReference>
<dbReference type="GO" id="GO:0005737">
    <property type="term" value="C:cytoplasm"/>
    <property type="evidence" value="ECO:0007669"/>
    <property type="project" value="UniProtKB-SubCell"/>
</dbReference>
<feature type="domain" description="PTS EIIB type-2" evidence="15">
    <location>
        <begin position="178"/>
        <end position="275"/>
    </location>
</feature>
<keyword evidence="3" id="KW-0813">Transport</keyword>